<gene>
    <name evidence="3" type="ORF">CVT25_008396</name>
</gene>
<proteinExistence type="predicted"/>
<evidence type="ECO:0000313" key="3">
    <source>
        <dbReference type="EMBL" id="PPQ92082.1"/>
    </source>
</evidence>
<comment type="caution">
    <text evidence="3">The sequence shown here is derived from an EMBL/GenBank/DDBJ whole genome shotgun (WGS) entry which is preliminary data.</text>
</comment>
<evidence type="ECO:0000313" key="4">
    <source>
        <dbReference type="Proteomes" id="UP000283269"/>
    </source>
</evidence>
<keyword evidence="2" id="KW-0472">Membrane</keyword>
<accession>A0A409XMS2</accession>
<evidence type="ECO:0000256" key="2">
    <source>
        <dbReference type="SAM" id="Phobius"/>
    </source>
</evidence>
<dbReference type="Proteomes" id="UP000283269">
    <property type="component" value="Unassembled WGS sequence"/>
</dbReference>
<keyword evidence="2" id="KW-0812">Transmembrane</keyword>
<keyword evidence="2" id="KW-1133">Transmembrane helix</keyword>
<keyword evidence="4" id="KW-1185">Reference proteome</keyword>
<reference evidence="3 4" key="1">
    <citation type="journal article" date="2018" name="Evol. Lett.">
        <title>Horizontal gene cluster transfer increased hallucinogenic mushroom diversity.</title>
        <authorList>
            <person name="Reynolds H.T."/>
            <person name="Vijayakumar V."/>
            <person name="Gluck-Thaler E."/>
            <person name="Korotkin H.B."/>
            <person name="Matheny P.B."/>
            <person name="Slot J.C."/>
        </authorList>
    </citation>
    <scope>NUCLEOTIDE SEQUENCE [LARGE SCALE GENOMIC DNA]</scope>
    <source>
        <strain evidence="3 4">2631</strain>
    </source>
</reference>
<feature type="transmembrane region" description="Helical" evidence="2">
    <location>
        <begin position="54"/>
        <end position="72"/>
    </location>
</feature>
<organism evidence="3 4">
    <name type="scientific">Psilocybe cyanescens</name>
    <dbReference type="NCBI Taxonomy" id="93625"/>
    <lineage>
        <taxon>Eukaryota</taxon>
        <taxon>Fungi</taxon>
        <taxon>Dikarya</taxon>
        <taxon>Basidiomycota</taxon>
        <taxon>Agaricomycotina</taxon>
        <taxon>Agaricomycetes</taxon>
        <taxon>Agaricomycetidae</taxon>
        <taxon>Agaricales</taxon>
        <taxon>Agaricineae</taxon>
        <taxon>Strophariaceae</taxon>
        <taxon>Psilocybe</taxon>
    </lineage>
</organism>
<dbReference type="EMBL" id="NHYD01001113">
    <property type="protein sequence ID" value="PPQ92082.1"/>
    <property type="molecule type" value="Genomic_DNA"/>
</dbReference>
<name>A0A409XMS2_PSICY</name>
<feature type="region of interest" description="Disordered" evidence="1">
    <location>
        <begin position="80"/>
        <end position="108"/>
    </location>
</feature>
<dbReference type="AlphaFoldDB" id="A0A409XMS2"/>
<sequence>MTAVLSLINEVHEERRALVFPIAVKVSVDLGDRAVVDENEMVASGGKMVSVRKMYAAGASYAWFAWGVYSGLGRGGRKWNMGRGKKQEQKKTCLTSGSECKAEKGRFQ</sequence>
<protein>
    <submittedName>
        <fullName evidence="3">Uncharacterized protein</fullName>
    </submittedName>
</protein>
<dbReference type="InParanoid" id="A0A409XMS2"/>
<evidence type="ECO:0000256" key="1">
    <source>
        <dbReference type="SAM" id="MobiDB-lite"/>
    </source>
</evidence>